<sequence>MFNAWQQKCIAGSNKSTAKPSSESKGLILLVSSAICSWSMGVVTEETSSSSSFAEATEASSSTP</sequence>
<name>A0A9D4JRR1_DREPO</name>
<protein>
    <submittedName>
        <fullName evidence="2">Uncharacterized protein</fullName>
    </submittedName>
</protein>
<dbReference type="EMBL" id="JAIWYP010000005">
    <property type="protein sequence ID" value="KAH3822155.1"/>
    <property type="molecule type" value="Genomic_DNA"/>
</dbReference>
<proteinExistence type="predicted"/>
<feature type="compositionally biased region" description="Polar residues" evidence="1">
    <location>
        <begin position="13"/>
        <end position="22"/>
    </location>
</feature>
<evidence type="ECO:0000313" key="2">
    <source>
        <dbReference type="EMBL" id="KAH3822155.1"/>
    </source>
</evidence>
<evidence type="ECO:0000256" key="1">
    <source>
        <dbReference type="SAM" id="MobiDB-lite"/>
    </source>
</evidence>
<accession>A0A9D4JRR1</accession>
<organism evidence="2 3">
    <name type="scientific">Dreissena polymorpha</name>
    <name type="common">Zebra mussel</name>
    <name type="synonym">Mytilus polymorpha</name>
    <dbReference type="NCBI Taxonomy" id="45954"/>
    <lineage>
        <taxon>Eukaryota</taxon>
        <taxon>Metazoa</taxon>
        <taxon>Spiralia</taxon>
        <taxon>Lophotrochozoa</taxon>
        <taxon>Mollusca</taxon>
        <taxon>Bivalvia</taxon>
        <taxon>Autobranchia</taxon>
        <taxon>Heteroconchia</taxon>
        <taxon>Euheterodonta</taxon>
        <taxon>Imparidentia</taxon>
        <taxon>Neoheterodontei</taxon>
        <taxon>Myida</taxon>
        <taxon>Dreissenoidea</taxon>
        <taxon>Dreissenidae</taxon>
        <taxon>Dreissena</taxon>
    </lineage>
</organism>
<feature type="region of interest" description="Disordered" evidence="1">
    <location>
        <begin position="1"/>
        <end position="22"/>
    </location>
</feature>
<gene>
    <name evidence="2" type="ORF">DPMN_123926</name>
</gene>
<reference evidence="2" key="2">
    <citation type="submission" date="2020-11" db="EMBL/GenBank/DDBJ databases">
        <authorList>
            <person name="McCartney M.A."/>
            <person name="Auch B."/>
            <person name="Kono T."/>
            <person name="Mallez S."/>
            <person name="Becker A."/>
            <person name="Gohl D.M."/>
            <person name="Silverstein K.A.T."/>
            <person name="Koren S."/>
            <person name="Bechman K.B."/>
            <person name="Herman A."/>
            <person name="Abrahante J.E."/>
            <person name="Garbe J."/>
        </authorList>
    </citation>
    <scope>NUCLEOTIDE SEQUENCE</scope>
    <source>
        <strain evidence="2">Duluth1</strain>
        <tissue evidence="2">Whole animal</tissue>
    </source>
</reference>
<keyword evidence="3" id="KW-1185">Reference proteome</keyword>
<comment type="caution">
    <text evidence="2">The sequence shown here is derived from an EMBL/GenBank/DDBJ whole genome shotgun (WGS) entry which is preliminary data.</text>
</comment>
<dbReference type="Proteomes" id="UP000828390">
    <property type="component" value="Unassembled WGS sequence"/>
</dbReference>
<reference evidence="2" key="1">
    <citation type="journal article" date="2019" name="bioRxiv">
        <title>The Genome of the Zebra Mussel, Dreissena polymorpha: A Resource for Invasive Species Research.</title>
        <authorList>
            <person name="McCartney M.A."/>
            <person name="Auch B."/>
            <person name="Kono T."/>
            <person name="Mallez S."/>
            <person name="Zhang Y."/>
            <person name="Obille A."/>
            <person name="Becker A."/>
            <person name="Abrahante J.E."/>
            <person name="Garbe J."/>
            <person name="Badalamenti J.P."/>
            <person name="Herman A."/>
            <person name="Mangelson H."/>
            <person name="Liachko I."/>
            <person name="Sullivan S."/>
            <person name="Sone E.D."/>
            <person name="Koren S."/>
            <person name="Silverstein K.A.T."/>
            <person name="Beckman K.B."/>
            <person name="Gohl D.M."/>
        </authorList>
    </citation>
    <scope>NUCLEOTIDE SEQUENCE</scope>
    <source>
        <strain evidence="2">Duluth1</strain>
        <tissue evidence="2">Whole animal</tissue>
    </source>
</reference>
<evidence type="ECO:0000313" key="3">
    <source>
        <dbReference type="Proteomes" id="UP000828390"/>
    </source>
</evidence>
<dbReference type="AlphaFoldDB" id="A0A9D4JRR1"/>